<feature type="transmembrane region" description="Helical" evidence="5">
    <location>
        <begin position="23"/>
        <end position="44"/>
    </location>
</feature>
<organism evidence="7 8">
    <name type="scientific">Fontibacillus solani</name>
    <dbReference type="NCBI Taxonomy" id="1572857"/>
    <lineage>
        <taxon>Bacteria</taxon>
        <taxon>Bacillati</taxon>
        <taxon>Bacillota</taxon>
        <taxon>Bacilli</taxon>
        <taxon>Bacillales</taxon>
        <taxon>Paenibacillaceae</taxon>
        <taxon>Fontibacillus</taxon>
    </lineage>
</organism>
<dbReference type="EMBL" id="JACJIP010000040">
    <property type="protein sequence ID" value="MBA9088028.1"/>
    <property type="molecule type" value="Genomic_DNA"/>
</dbReference>
<reference evidence="7 8" key="1">
    <citation type="submission" date="2020-08" db="EMBL/GenBank/DDBJ databases">
        <title>Genomic Encyclopedia of Type Strains, Phase III (KMG-III): the genomes of soil and plant-associated and newly described type strains.</title>
        <authorList>
            <person name="Whitman W."/>
        </authorList>
    </citation>
    <scope>NUCLEOTIDE SEQUENCE [LARGE SCALE GENOMIC DNA]</scope>
    <source>
        <strain evidence="7 8">CECT 8693</strain>
    </source>
</reference>
<evidence type="ECO:0000256" key="1">
    <source>
        <dbReference type="ARBA" id="ARBA00004141"/>
    </source>
</evidence>
<gene>
    <name evidence="7" type="ORF">FHR92_004521</name>
</gene>
<evidence type="ECO:0000256" key="4">
    <source>
        <dbReference type="ARBA" id="ARBA00023136"/>
    </source>
</evidence>
<evidence type="ECO:0000256" key="2">
    <source>
        <dbReference type="ARBA" id="ARBA00022692"/>
    </source>
</evidence>
<protein>
    <recommendedName>
        <fullName evidence="6">Yip1 domain-containing protein</fullName>
    </recommendedName>
</protein>
<comment type="caution">
    <text evidence="7">The sequence shown here is derived from an EMBL/GenBank/DDBJ whole genome shotgun (WGS) entry which is preliminary data.</text>
</comment>
<evidence type="ECO:0000256" key="5">
    <source>
        <dbReference type="SAM" id="Phobius"/>
    </source>
</evidence>
<comment type="subcellular location">
    <subcellularLocation>
        <location evidence="1">Membrane</location>
        <topology evidence="1">Multi-pass membrane protein</topology>
    </subcellularLocation>
</comment>
<accession>A0A7W3SY00</accession>
<dbReference type="Proteomes" id="UP000567067">
    <property type="component" value="Unassembled WGS sequence"/>
</dbReference>
<evidence type="ECO:0000259" key="6">
    <source>
        <dbReference type="Pfam" id="PF04893"/>
    </source>
</evidence>
<name>A0A7W3SY00_9BACL</name>
<feature type="domain" description="Yip1" evidence="6">
    <location>
        <begin position="6"/>
        <end position="210"/>
    </location>
</feature>
<sequence length="212" mass="23308">MKNLFTIFVSPESTFKRLKSSKLAWLIGMIVLIVLSLLVIYLQMPLLEQTMLDVLKGNAQIPPDSYDSLMSANKIGMFLSGPITSIIMIFIIGLLLLLLNLVVRGEGKYMQFVTIAAFAALPGMVGDILTGILLNVADAKALTDVTISLGTLIQDKGSLLYKALSLINPFSIWTLVLYIIGSSVMMNRPKKKVGVWIVIFWFIFSFGASLLS</sequence>
<dbReference type="AlphaFoldDB" id="A0A7W3SY00"/>
<proteinExistence type="predicted"/>
<feature type="transmembrane region" description="Helical" evidence="5">
    <location>
        <begin position="159"/>
        <end position="181"/>
    </location>
</feature>
<dbReference type="Pfam" id="PF04893">
    <property type="entry name" value="Yip1"/>
    <property type="match status" value="1"/>
</dbReference>
<keyword evidence="4 5" id="KW-0472">Membrane</keyword>
<dbReference type="InterPro" id="IPR006977">
    <property type="entry name" value="Yip1_dom"/>
</dbReference>
<keyword evidence="2 5" id="KW-0812">Transmembrane</keyword>
<feature type="transmembrane region" description="Helical" evidence="5">
    <location>
        <begin position="112"/>
        <end position="134"/>
    </location>
</feature>
<evidence type="ECO:0000313" key="7">
    <source>
        <dbReference type="EMBL" id="MBA9088028.1"/>
    </source>
</evidence>
<feature type="transmembrane region" description="Helical" evidence="5">
    <location>
        <begin position="75"/>
        <end position="100"/>
    </location>
</feature>
<evidence type="ECO:0000256" key="3">
    <source>
        <dbReference type="ARBA" id="ARBA00022989"/>
    </source>
</evidence>
<feature type="transmembrane region" description="Helical" evidence="5">
    <location>
        <begin position="193"/>
        <end position="211"/>
    </location>
</feature>
<evidence type="ECO:0000313" key="8">
    <source>
        <dbReference type="Proteomes" id="UP000567067"/>
    </source>
</evidence>
<keyword evidence="8" id="KW-1185">Reference proteome</keyword>
<dbReference type="RefSeq" id="WP_182539344.1">
    <property type="nucleotide sequence ID" value="NZ_JACJIP010000040.1"/>
</dbReference>
<dbReference type="GO" id="GO:0016020">
    <property type="term" value="C:membrane"/>
    <property type="evidence" value="ECO:0007669"/>
    <property type="project" value="UniProtKB-SubCell"/>
</dbReference>
<keyword evidence="3 5" id="KW-1133">Transmembrane helix</keyword>